<evidence type="ECO:0000313" key="1">
    <source>
        <dbReference type="EMBL" id="KAK2954628.1"/>
    </source>
</evidence>
<keyword evidence="2" id="KW-1185">Reference proteome</keyword>
<proteinExistence type="predicted"/>
<protein>
    <submittedName>
        <fullName evidence="1">Uncharacterized protein</fullName>
    </submittedName>
</protein>
<name>A0ABQ9XQD7_9EUKA</name>
<dbReference type="Proteomes" id="UP001281761">
    <property type="component" value="Unassembled WGS sequence"/>
</dbReference>
<accession>A0ABQ9XQD7</accession>
<gene>
    <name evidence="1" type="ORF">BLNAU_10479</name>
</gene>
<sequence length="126" mass="14605">MQEHLCLLAFVKDHDMDKLERQIEPNTIVVHVLKPAEPFIHPSVDSRDGTVLQRWETRLVFEGMDGFENTIEHHRSENSESEGDRIVRYFSRTHLLRQPHLHICADSTLDTSDSISDLYLPCRLAA</sequence>
<dbReference type="EMBL" id="JARBJD010000076">
    <property type="protein sequence ID" value="KAK2954628.1"/>
    <property type="molecule type" value="Genomic_DNA"/>
</dbReference>
<reference evidence="1 2" key="1">
    <citation type="journal article" date="2022" name="bioRxiv">
        <title>Genomics of Preaxostyla Flagellates Illuminates Evolutionary Transitions and the Path Towards Mitochondrial Loss.</title>
        <authorList>
            <person name="Novak L.V.F."/>
            <person name="Treitli S.C."/>
            <person name="Pyrih J."/>
            <person name="Halakuc P."/>
            <person name="Pipaliya S.V."/>
            <person name="Vacek V."/>
            <person name="Brzon O."/>
            <person name="Soukal P."/>
            <person name="Eme L."/>
            <person name="Dacks J.B."/>
            <person name="Karnkowska A."/>
            <person name="Elias M."/>
            <person name="Hampl V."/>
        </authorList>
    </citation>
    <scope>NUCLEOTIDE SEQUENCE [LARGE SCALE GENOMIC DNA]</scope>
    <source>
        <strain evidence="1">NAU3</strain>
        <tissue evidence="1">Gut</tissue>
    </source>
</reference>
<organism evidence="1 2">
    <name type="scientific">Blattamonas nauphoetae</name>
    <dbReference type="NCBI Taxonomy" id="2049346"/>
    <lineage>
        <taxon>Eukaryota</taxon>
        <taxon>Metamonada</taxon>
        <taxon>Preaxostyla</taxon>
        <taxon>Oxymonadida</taxon>
        <taxon>Blattamonas</taxon>
    </lineage>
</organism>
<comment type="caution">
    <text evidence="1">The sequence shown here is derived from an EMBL/GenBank/DDBJ whole genome shotgun (WGS) entry which is preliminary data.</text>
</comment>
<evidence type="ECO:0000313" key="2">
    <source>
        <dbReference type="Proteomes" id="UP001281761"/>
    </source>
</evidence>